<evidence type="ECO:0000259" key="3">
    <source>
        <dbReference type="Pfam" id="PF16344"/>
    </source>
</evidence>
<protein>
    <recommendedName>
        <fullName evidence="5">FecR protein domain-containing protein</fullName>
    </recommendedName>
</protein>
<dbReference type="Pfam" id="PF16344">
    <property type="entry name" value="FecR_C"/>
    <property type="match status" value="1"/>
</dbReference>
<feature type="domain" description="Protein FecR C-terminal" evidence="3">
    <location>
        <begin position="262"/>
        <end position="331"/>
    </location>
</feature>
<comment type="caution">
    <text evidence="4">The sequence shown here is derived from an EMBL/GenBank/DDBJ whole genome shotgun (WGS) entry which is preliminary data.</text>
</comment>
<dbReference type="PANTHER" id="PTHR30273">
    <property type="entry name" value="PERIPLASMIC SIGNAL SENSOR AND SIGMA FACTOR ACTIVATOR FECR-RELATED"/>
    <property type="match status" value="1"/>
</dbReference>
<evidence type="ECO:0000256" key="1">
    <source>
        <dbReference type="SAM" id="Phobius"/>
    </source>
</evidence>
<gene>
    <name evidence="4" type="ORF">SDC9_51216</name>
</gene>
<dbReference type="Gene3D" id="3.55.50.30">
    <property type="match status" value="1"/>
</dbReference>
<feature type="transmembrane region" description="Helical" evidence="1">
    <location>
        <begin position="81"/>
        <end position="104"/>
    </location>
</feature>
<dbReference type="PANTHER" id="PTHR30273:SF2">
    <property type="entry name" value="PROTEIN FECR"/>
    <property type="match status" value="1"/>
</dbReference>
<dbReference type="InterPro" id="IPR032508">
    <property type="entry name" value="FecR_C"/>
</dbReference>
<evidence type="ECO:0000259" key="2">
    <source>
        <dbReference type="Pfam" id="PF04773"/>
    </source>
</evidence>
<evidence type="ECO:0000313" key="4">
    <source>
        <dbReference type="EMBL" id="MPM04935.1"/>
    </source>
</evidence>
<dbReference type="Gene3D" id="2.60.120.1440">
    <property type="match status" value="1"/>
</dbReference>
<keyword evidence="1" id="KW-0472">Membrane</keyword>
<organism evidence="4">
    <name type="scientific">bioreactor metagenome</name>
    <dbReference type="NCBI Taxonomy" id="1076179"/>
    <lineage>
        <taxon>unclassified sequences</taxon>
        <taxon>metagenomes</taxon>
        <taxon>ecological metagenomes</taxon>
    </lineage>
</organism>
<dbReference type="GO" id="GO:0016989">
    <property type="term" value="F:sigma factor antagonist activity"/>
    <property type="evidence" value="ECO:0007669"/>
    <property type="project" value="TreeGrafter"/>
</dbReference>
<dbReference type="Pfam" id="PF04773">
    <property type="entry name" value="FecR"/>
    <property type="match status" value="1"/>
</dbReference>
<dbReference type="EMBL" id="VSSQ01001084">
    <property type="protein sequence ID" value="MPM04935.1"/>
    <property type="molecule type" value="Genomic_DNA"/>
</dbReference>
<sequence length="332" mass="38713">MRYIKQILEYFFHQTVSDERKKQVYNRMLFPAQDKERDAALKGIWDNIECQKDNKWRNSFEDVMHTINPDKKTSRKLTHKSLFRIAALWLIPFFMMCGSFYMYFKAQQSTTNSDTIASPYVQCYVEHGKREMVTLPDGSIVWLNSGSVLIYPSSFASSSRDVYLMGEGYFDIAKDSLCHFVVNTSHLKLQVLGTKFNVSAFPGESQITTTLETGSLKVIANDSPNSFHLKPNDQLIYTPSTKSFRSQKVKASDYSDWRQGGIFFDNIPFSEAMQILERTYRVSIHVRTSIFNEQKLYVHYNKDESLENIFHIMKIMIPQLEYKIGDRDVYIE</sequence>
<feature type="domain" description="FecR protein" evidence="2">
    <location>
        <begin position="127"/>
        <end position="208"/>
    </location>
</feature>
<evidence type="ECO:0008006" key="5">
    <source>
        <dbReference type="Google" id="ProtNLM"/>
    </source>
</evidence>
<accession>A0A644WM21</accession>
<proteinExistence type="predicted"/>
<dbReference type="InterPro" id="IPR006860">
    <property type="entry name" value="FecR"/>
</dbReference>
<dbReference type="InterPro" id="IPR012373">
    <property type="entry name" value="Ferrdict_sens_TM"/>
</dbReference>
<dbReference type="FunFam" id="2.60.120.1440:FF:000001">
    <property type="entry name" value="Putative anti-sigma factor"/>
    <property type="match status" value="1"/>
</dbReference>
<name>A0A644WM21_9ZZZZ</name>
<keyword evidence="1" id="KW-1133">Transmembrane helix</keyword>
<dbReference type="PIRSF" id="PIRSF018266">
    <property type="entry name" value="FecR"/>
    <property type="match status" value="1"/>
</dbReference>
<keyword evidence="1" id="KW-0812">Transmembrane</keyword>
<dbReference type="AlphaFoldDB" id="A0A644WM21"/>
<reference evidence="4" key="1">
    <citation type="submission" date="2019-08" db="EMBL/GenBank/DDBJ databases">
        <authorList>
            <person name="Kucharzyk K."/>
            <person name="Murdoch R.W."/>
            <person name="Higgins S."/>
            <person name="Loffler F."/>
        </authorList>
    </citation>
    <scope>NUCLEOTIDE SEQUENCE</scope>
</reference>